<dbReference type="AlphaFoldDB" id="A0A9P6N9V6"/>
<proteinExistence type="predicted"/>
<accession>A0A9P6N9V6</accession>
<evidence type="ECO:0000313" key="3">
    <source>
        <dbReference type="Proteomes" id="UP000886653"/>
    </source>
</evidence>
<reference evidence="2" key="1">
    <citation type="submission" date="2013-11" db="EMBL/GenBank/DDBJ databases">
        <title>Genome sequence of the fusiform rust pathogen reveals effectors for host alternation and coevolution with pine.</title>
        <authorList>
            <consortium name="DOE Joint Genome Institute"/>
            <person name="Smith K."/>
            <person name="Pendleton A."/>
            <person name="Kubisiak T."/>
            <person name="Anderson C."/>
            <person name="Salamov A."/>
            <person name="Aerts A."/>
            <person name="Riley R."/>
            <person name="Clum A."/>
            <person name="Lindquist E."/>
            <person name="Ence D."/>
            <person name="Campbell M."/>
            <person name="Kronenberg Z."/>
            <person name="Feau N."/>
            <person name="Dhillon B."/>
            <person name="Hamelin R."/>
            <person name="Burleigh J."/>
            <person name="Smith J."/>
            <person name="Yandell M."/>
            <person name="Nelson C."/>
            <person name="Grigoriev I."/>
            <person name="Davis J."/>
        </authorList>
    </citation>
    <scope>NUCLEOTIDE SEQUENCE</scope>
    <source>
        <strain evidence="2">G11</strain>
    </source>
</reference>
<dbReference type="EMBL" id="MU167363">
    <property type="protein sequence ID" value="KAG0142003.1"/>
    <property type="molecule type" value="Genomic_DNA"/>
</dbReference>
<organism evidence="2 3">
    <name type="scientific">Cronartium quercuum f. sp. fusiforme G11</name>
    <dbReference type="NCBI Taxonomy" id="708437"/>
    <lineage>
        <taxon>Eukaryota</taxon>
        <taxon>Fungi</taxon>
        <taxon>Dikarya</taxon>
        <taxon>Basidiomycota</taxon>
        <taxon>Pucciniomycotina</taxon>
        <taxon>Pucciniomycetes</taxon>
        <taxon>Pucciniales</taxon>
        <taxon>Coleosporiaceae</taxon>
        <taxon>Cronartium</taxon>
    </lineage>
</organism>
<name>A0A9P6N9V6_9BASI</name>
<feature type="region of interest" description="Disordered" evidence="1">
    <location>
        <begin position="164"/>
        <end position="189"/>
    </location>
</feature>
<keyword evidence="3" id="KW-1185">Reference proteome</keyword>
<comment type="caution">
    <text evidence="2">The sequence shown here is derived from an EMBL/GenBank/DDBJ whole genome shotgun (WGS) entry which is preliminary data.</text>
</comment>
<evidence type="ECO:0000256" key="1">
    <source>
        <dbReference type="SAM" id="MobiDB-lite"/>
    </source>
</evidence>
<gene>
    <name evidence="2" type="ORF">CROQUDRAFT_110125</name>
</gene>
<evidence type="ECO:0000313" key="2">
    <source>
        <dbReference type="EMBL" id="KAG0142003.1"/>
    </source>
</evidence>
<protein>
    <submittedName>
        <fullName evidence="2">Uncharacterized protein</fullName>
    </submittedName>
</protein>
<dbReference type="Proteomes" id="UP000886653">
    <property type="component" value="Unassembled WGS sequence"/>
</dbReference>
<sequence>MTFGARFQPKGKVGISAQLGGLAFPRVFHIRAKAVHSQFGSLSHAYLRFLGADAQGTYTLDNISGPRDSGLARLTIMRSARPDSGILVCPWLGRAPWILPVNPAYVLAISIYNKMSYSAQINNKSSDNLIQGQFLGWNREHAVPRGILVHYNEVSLGGQSFSEAPESIPHTELGRRFEGASDPESFAGP</sequence>